<organism evidence="1 2">
    <name type="scientific">Paenibacillus melissococcoides</name>
    <dbReference type="NCBI Taxonomy" id="2912268"/>
    <lineage>
        <taxon>Bacteria</taxon>
        <taxon>Bacillati</taxon>
        <taxon>Bacillota</taxon>
        <taxon>Bacilli</taxon>
        <taxon>Bacillales</taxon>
        <taxon>Paenibacillaceae</taxon>
        <taxon>Paenibacillus</taxon>
    </lineage>
</organism>
<reference evidence="1" key="1">
    <citation type="submission" date="2022-06" db="EMBL/GenBank/DDBJ databases">
        <authorList>
            <person name="Dietemann V."/>
            <person name="Ory F."/>
            <person name="Dainat B."/>
            <person name="Oberhansli S."/>
        </authorList>
    </citation>
    <scope>NUCLEOTIDE SEQUENCE</scope>
    <source>
        <strain evidence="1">Ena-SAMPLE-TAB-26-04-2022-14:26:32:270-5432</strain>
    </source>
</reference>
<protein>
    <submittedName>
        <fullName evidence="1">Uncharacterized protein</fullName>
    </submittedName>
</protein>
<sequence>MDSKLGSKIGEGGCSEVFAWEDDSKLVKVAKANTDIEAMRREFHNNRMAWEYGLPVARPYELVDD</sequence>
<name>A0ABN8UD34_9BACL</name>
<proteinExistence type="predicted"/>
<dbReference type="RefSeq" id="WP_213427942.1">
    <property type="nucleotide sequence ID" value="NZ_AP031286.1"/>
</dbReference>
<comment type="caution">
    <text evidence="1">The sequence shown here is derived from an EMBL/GenBank/DDBJ whole genome shotgun (WGS) entry which is preliminary data.</text>
</comment>
<keyword evidence="2" id="KW-1185">Reference proteome</keyword>
<evidence type="ECO:0000313" key="1">
    <source>
        <dbReference type="EMBL" id="CAH8249113.1"/>
    </source>
</evidence>
<accession>A0ABN8UD34</accession>
<evidence type="ECO:0000313" key="2">
    <source>
        <dbReference type="Proteomes" id="UP001154322"/>
    </source>
</evidence>
<dbReference type="Proteomes" id="UP001154322">
    <property type="component" value="Unassembled WGS sequence"/>
</dbReference>
<gene>
    <name evidence="1" type="ORF">WJ0W_006300</name>
</gene>
<dbReference type="EMBL" id="CALYLO010000014">
    <property type="protein sequence ID" value="CAH8249113.1"/>
    <property type="molecule type" value="Genomic_DNA"/>
</dbReference>